<dbReference type="KEGG" id="oaa:103168613"/>
<dbReference type="GO" id="GO:0005524">
    <property type="term" value="F:ATP binding"/>
    <property type="evidence" value="ECO:0007669"/>
    <property type="project" value="UniProtKB-UniRule"/>
</dbReference>
<dbReference type="GeneID" id="103168613"/>
<dbReference type="SMART" id="SM00129">
    <property type="entry name" value="KISc"/>
    <property type="match status" value="1"/>
</dbReference>
<dbReference type="GO" id="GO:0005871">
    <property type="term" value="C:kinesin complex"/>
    <property type="evidence" value="ECO:0000318"/>
    <property type="project" value="GO_Central"/>
</dbReference>
<evidence type="ECO:0000259" key="8">
    <source>
        <dbReference type="PROSITE" id="PS50067"/>
    </source>
</evidence>
<dbReference type="Bgee" id="ENSOANG00000006741">
    <property type="expression patterns" value="Expressed in testis and 1 other cell type or tissue"/>
</dbReference>
<dbReference type="PROSITE" id="PS50067">
    <property type="entry name" value="KINESIN_MOTOR_2"/>
    <property type="match status" value="1"/>
</dbReference>
<dbReference type="PANTHER" id="PTHR47969">
    <property type="entry name" value="CHROMOSOME-ASSOCIATED KINESIN KIF4A-RELATED"/>
    <property type="match status" value="1"/>
</dbReference>
<keyword evidence="6" id="KW-0175">Coiled coil</keyword>
<dbReference type="GO" id="GO:0030424">
    <property type="term" value="C:axon"/>
    <property type="evidence" value="ECO:0000318"/>
    <property type="project" value="GO_Central"/>
</dbReference>
<feature type="region of interest" description="Disordered" evidence="7">
    <location>
        <begin position="551"/>
        <end position="570"/>
    </location>
</feature>
<dbReference type="GO" id="GO:1990049">
    <property type="term" value="P:retrograde neuronal dense core vesicle transport"/>
    <property type="evidence" value="ECO:0000318"/>
    <property type="project" value="GO_Central"/>
</dbReference>
<keyword evidence="4" id="KW-0963">Cytoplasm</keyword>
<dbReference type="InterPro" id="IPR027417">
    <property type="entry name" value="P-loop_NTPase"/>
</dbReference>
<feature type="binding site" evidence="5">
    <location>
        <begin position="84"/>
        <end position="91"/>
    </location>
    <ligand>
        <name>ATP</name>
        <dbReference type="ChEBI" id="CHEBI:30616"/>
    </ligand>
</feature>
<dbReference type="GO" id="GO:0008574">
    <property type="term" value="F:plus-end-directed microtubule motor activity"/>
    <property type="evidence" value="ECO:0000318"/>
    <property type="project" value="GO_Central"/>
</dbReference>
<dbReference type="GO" id="GO:0016887">
    <property type="term" value="F:ATP hydrolysis activity"/>
    <property type="evidence" value="ECO:0000318"/>
    <property type="project" value="GO_Central"/>
</dbReference>
<dbReference type="InParanoid" id="A0A6I8P069"/>
<evidence type="ECO:0000256" key="2">
    <source>
        <dbReference type="ARBA" id="ARBA00022741"/>
    </source>
</evidence>
<feature type="compositionally biased region" description="Polar residues" evidence="7">
    <location>
        <begin position="943"/>
        <end position="956"/>
    </location>
</feature>
<dbReference type="Gene3D" id="3.40.850.10">
    <property type="entry name" value="Kinesin motor domain"/>
    <property type="match status" value="1"/>
</dbReference>
<reference evidence="9" key="2">
    <citation type="submission" date="2025-08" db="UniProtKB">
        <authorList>
            <consortium name="Ensembl"/>
        </authorList>
    </citation>
    <scope>IDENTIFICATION</scope>
    <source>
        <strain evidence="9">Glennie</strain>
    </source>
</reference>
<dbReference type="InterPro" id="IPR001752">
    <property type="entry name" value="Kinesin_motor_dom"/>
</dbReference>
<evidence type="ECO:0000256" key="3">
    <source>
        <dbReference type="ARBA" id="ARBA00022840"/>
    </source>
</evidence>
<accession>A0A6I8P069</accession>
<dbReference type="CTD" id="55582"/>
<feature type="region of interest" description="Disordered" evidence="7">
    <location>
        <begin position="930"/>
        <end position="1199"/>
    </location>
</feature>
<gene>
    <name evidence="9" type="primary">KIF27</name>
</gene>
<comment type="similarity">
    <text evidence="5">Belongs to the TRAFAC class myosin-kinesin ATPase superfamily. Kinesin family.</text>
</comment>
<feature type="compositionally biased region" description="Basic and acidic residues" evidence="7">
    <location>
        <begin position="1066"/>
        <end position="1092"/>
    </location>
</feature>
<dbReference type="GO" id="GO:0016192">
    <property type="term" value="P:vesicle-mediated transport"/>
    <property type="evidence" value="ECO:0000318"/>
    <property type="project" value="GO_Central"/>
</dbReference>
<proteinExistence type="inferred from homology"/>
<sequence length="1199" mass="135715">MEGISLEVAVRIRPLLSQEVLDNHQVCVRKLPYTQQIAVGNSHTFMFDFVFDENATQDDIYTRCIRSLVIALLEGYNATIFTYGQTGSGKTYTMGGEFNAGAGEEQNGIIPRAIQELFQRINWKSHNTDFQINVSYMEIINEELRDLLEDEASAGELCMREDEKGNTVIDGLKEAPVRSPVDVMNLLEMGNAATIRRNAQSPPRPSHLVLMVSVCQQQVKQHLRQMEDMQYRLQPTLQVINSKFLFVDLAGPERAPQAGSAPEACGLPVLETVINTLGDSRNKNFYVPYHDSKITRVLKDSLGGSAKTVMVVCVDPSHLGLDGSLKALQLASMARGIRNRPVVNYNVNVARMNEMENEIRYLQDALQNQEICYANHFAQMTESLNLGVGRIRSLEDLVTRLQIECSSYMSSLDEAHALLSKAEGAGLGESQRAQRHQWLQVARELLKKSPDAVGATGGSPPDGAAPQPREPLGRQVDETVACQPVKAHEAQFISVASDDPSEVSVERPFCAYPPDNTKQFRKGKREPSTLKRRRFDFRTSSKRNMFSRAANLRTRQRSNLSQQKNQKDTEVFSGEKMESLKKNKLLNWQKKKISTQKLLDISQKIKAFTRSIKIKEGLMKELRQTASDAKSEIEKLSLEVPKLEQEATRGKEELTQIEKHLRGLELKDDKNSLWKKNLQEEIRKKSDALKQKSQLLQKNRLESADLTRLFNMNKKRATEVEQTINDMKHQQAQLQKKMREESKRKSWLEEEMRWQGEQIRTLEAARRQQRETEAAAMDSRNNLHRVQAPGVGMVQGAGFRQEAGFPPVVRQKTSQTPRLTVIPENSDQMEVSTSQESEEKLKLQIKTLQKTISQQEQVIRKLGTALEHLLQCISCLLSLRGPGMDQKMQQIVTDFKAAVLNESDGSTFAQIMETFVSEIGKLQDDLINFKKSNGEPKKEPTEENGSNKVDEQQPTSGDGVHGEHLNREENLAELRSEGVSESFRQSDGENLAELPSEDTLESRKPNDEDFLEELLWEETSESFEQSDGGDFAEELPSEDTLESFERGDDGDSVEELPLEDMSEGFKPSDEERFEEELRSEDSSESSRKRDKEDFAEEFPSEDTLEGFERIDQEDFAEEFPPEDTWKSVERSDGEPFAEELPSEDKLESFKQSAELEEMDSLRGSPSTQEDPSSARKVPGRWAQRSSNSGEPPEVDGRLF</sequence>
<dbReference type="OMA" id="HSKQKGA"/>
<feature type="compositionally biased region" description="Acidic residues" evidence="7">
    <location>
        <begin position="1008"/>
        <end position="1021"/>
    </location>
</feature>
<feature type="compositionally biased region" description="Basic and acidic residues" evidence="7">
    <location>
        <begin position="960"/>
        <end position="978"/>
    </location>
</feature>
<dbReference type="GeneTree" id="ENSGT00940000157487"/>
<keyword evidence="2 5" id="KW-0547">Nucleotide-binding</keyword>
<keyword evidence="4" id="KW-0206">Cytoskeleton</keyword>
<feature type="compositionally biased region" description="Acidic residues" evidence="7">
    <location>
        <begin position="1030"/>
        <end position="1042"/>
    </location>
</feature>
<feature type="compositionally biased region" description="Acidic residues" evidence="7">
    <location>
        <begin position="1093"/>
        <end position="1105"/>
    </location>
</feature>
<reference evidence="9 10" key="1">
    <citation type="journal article" date="2008" name="Nature">
        <title>Genome analysis of the platypus reveals unique signatures of evolution.</title>
        <authorList>
            <person name="Warren W.C."/>
            <person name="Hillier L.W."/>
            <person name="Marshall Graves J.A."/>
            <person name="Birney E."/>
            <person name="Ponting C.P."/>
            <person name="Grutzner F."/>
            <person name="Belov K."/>
            <person name="Miller W."/>
            <person name="Clarke L."/>
            <person name="Chinwalla A.T."/>
            <person name="Yang S.P."/>
            <person name="Heger A."/>
            <person name="Locke D.P."/>
            <person name="Miethke P."/>
            <person name="Waters P.D."/>
            <person name="Veyrunes F."/>
            <person name="Fulton L."/>
            <person name="Fulton B."/>
            <person name="Graves T."/>
            <person name="Wallis J."/>
            <person name="Puente X.S."/>
            <person name="Lopez-Otin C."/>
            <person name="Ordonez G.R."/>
            <person name="Eichler E.E."/>
            <person name="Chen L."/>
            <person name="Cheng Z."/>
            <person name="Deakin J.E."/>
            <person name="Alsop A."/>
            <person name="Thompson K."/>
            <person name="Kirby P."/>
            <person name="Papenfuss A.T."/>
            <person name="Wakefield M.J."/>
            <person name="Olender T."/>
            <person name="Lancet D."/>
            <person name="Huttley G.A."/>
            <person name="Smit A.F."/>
            <person name="Pask A."/>
            <person name="Temple-Smith P."/>
            <person name="Batzer M.A."/>
            <person name="Walker J.A."/>
            <person name="Konkel M.K."/>
            <person name="Harris R.S."/>
            <person name="Whittington C.M."/>
            <person name="Wong E.S."/>
            <person name="Gemmell N.J."/>
            <person name="Buschiazzo E."/>
            <person name="Vargas Jentzsch I.M."/>
            <person name="Merkel A."/>
            <person name="Schmitz J."/>
            <person name="Zemann A."/>
            <person name="Churakov G."/>
            <person name="Kriegs J.O."/>
            <person name="Brosius J."/>
            <person name="Murchison E.P."/>
            <person name="Sachidanandam R."/>
            <person name="Smith C."/>
            <person name="Hannon G.J."/>
            <person name="Tsend-Ayush E."/>
            <person name="McMillan D."/>
            <person name="Attenborough R."/>
            <person name="Rens W."/>
            <person name="Ferguson-Smith M."/>
            <person name="Lefevre C.M."/>
            <person name="Sharp J.A."/>
            <person name="Nicholas K.R."/>
            <person name="Ray D.A."/>
            <person name="Kube M."/>
            <person name="Reinhardt R."/>
            <person name="Pringle T.H."/>
            <person name="Taylor J."/>
            <person name="Jones R.C."/>
            <person name="Nixon B."/>
            <person name="Dacheux J.L."/>
            <person name="Niwa H."/>
            <person name="Sekita Y."/>
            <person name="Huang X."/>
            <person name="Stark A."/>
            <person name="Kheradpour P."/>
            <person name="Kellis M."/>
            <person name="Flicek P."/>
            <person name="Chen Y."/>
            <person name="Webber C."/>
            <person name="Hardison R."/>
            <person name="Nelson J."/>
            <person name="Hallsworth-Pepin K."/>
            <person name="Delehaunty K."/>
            <person name="Markovic C."/>
            <person name="Minx P."/>
            <person name="Feng Y."/>
            <person name="Kremitzki C."/>
            <person name="Mitreva M."/>
            <person name="Glasscock J."/>
            <person name="Wylie T."/>
            <person name="Wohldmann P."/>
            <person name="Thiru P."/>
            <person name="Nhan M.N."/>
            <person name="Pohl C.S."/>
            <person name="Smith S.M."/>
            <person name="Hou S."/>
            <person name="Nefedov M."/>
            <person name="de Jong P.J."/>
            <person name="Renfree M.B."/>
            <person name="Mardis E.R."/>
            <person name="Wilson R.K."/>
        </authorList>
    </citation>
    <scope>NUCLEOTIDE SEQUENCE [LARGE SCALE GENOMIC DNA]</scope>
    <source>
        <strain evidence="9 10">Glennie</strain>
    </source>
</reference>
<dbReference type="Pfam" id="PF25764">
    <property type="entry name" value="KIF21A_4th"/>
    <property type="match status" value="1"/>
</dbReference>
<feature type="region of interest" description="Disordered" evidence="7">
    <location>
        <begin position="450"/>
        <end position="472"/>
    </location>
</feature>
<dbReference type="PRINTS" id="PR00380">
    <property type="entry name" value="KINESINHEAVY"/>
</dbReference>
<dbReference type="GO" id="GO:0005737">
    <property type="term" value="C:cytoplasm"/>
    <property type="evidence" value="ECO:0000318"/>
    <property type="project" value="GO_Central"/>
</dbReference>
<feature type="compositionally biased region" description="Basic and acidic residues" evidence="7">
    <location>
        <begin position="930"/>
        <end position="941"/>
    </location>
</feature>
<reference evidence="9" key="3">
    <citation type="submission" date="2025-09" db="UniProtKB">
        <authorList>
            <consortium name="Ensembl"/>
        </authorList>
    </citation>
    <scope>IDENTIFICATION</scope>
    <source>
        <strain evidence="9">Glennie</strain>
    </source>
</reference>
<dbReference type="InterPro" id="IPR027640">
    <property type="entry name" value="Kinesin-like_fam"/>
</dbReference>
<feature type="compositionally biased region" description="Basic and acidic residues" evidence="7">
    <location>
        <begin position="1123"/>
        <end position="1133"/>
    </location>
</feature>
<protein>
    <submittedName>
        <fullName evidence="9">Kinesin family member 27</fullName>
    </submittedName>
</protein>
<evidence type="ECO:0000256" key="4">
    <source>
        <dbReference type="ARBA" id="ARBA00023212"/>
    </source>
</evidence>
<evidence type="ECO:0000256" key="6">
    <source>
        <dbReference type="SAM" id="Coils"/>
    </source>
</evidence>
<comment type="subcellular location">
    <subcellularLocation>
        <location evidence="1">Cytoplasm</location>
        <location evidence="1">Cytoskeleton</location>
    </subcellularLocation>
</comment>
<keyword evidence="3 5" id="KW-0067">ATP-binding</keyword>
<feature type="domain" description="Kinesin motor" evidence="8">
    <location>
        <begin position="5"/>
        <end position="337"/>
    </location>
</feature>
<dbReference type="InterPro" id="IPR036961">
    <property type="entry name" value="Kinesin_motor_dom_sf"/>
</dbReference>
<dbReference type="SUPFAM" id="SSF52540">
    <property type="entry name" value="P-loop containing nucleoside triphosphate hydrolases"/>
    <property type="match status" value="1"/>
</dbReference>
<dbReference type="AlphaFoldDB" id="A0A6I8P069"/>
<dbReference type="GO" id="GO:1904115">
    <property type="term" value="C:axon cytoplasm"/>
    <property type="evidence" value="ECO:0007669"/>
    <property type="project" value="GOC"/>
</dbReference>
<evidence type="ECO:0000256" key="5">
    <source>
        <dbReference type="PROSITE-ProRule" id="PRU00283"/>
    </source>
</evidence>
<feature type="compositionally biased region" description="Acidic residues" evidence="7">
    <location>
        <begin position="1050"/>
        <end position="1062"/>
    </location>
</feature>
<dbReference type="OrthoDB" id="3176171at2759"/>
<feature type="coiled-coil region" evidence="6">
    <location>
        <begin position="612"/>
        <end position="782"/>
    </location>
</feature>
<keyword evidence="5" id="KW-0505">Motor protein</keyword>
<dbReference type="RefSeq" id="XP_028910432.1">
    <property type="nucleotide sequence ID" value="XM_029054599.2"/>
</dbReference>
<dbReference type="PANTHER" id="PTHR47969:SF30">
    <property type="entry name" value="KINESIN FAMILY MEMBER 27"/>
    <property type="match status" value="1"/>
</dbReference>
<evidence type="ECO:0000313" key="10">
    <source>
        <dbReference type="Proteomes" id="UP000002279"/>
    </source>
</evidence>
<dbReference type="GO" id="GO:0005874">
    <property type="term" value="C:microtubule"/>
    <property type="evidence" value="ECO:0000318"/>
    <property type="project" value="GO_Central"/>
</dbReference>
<evidence type="ECO:0000313" key="9">
    <source>
        <dbReference type="Ensembl" id="ENSOANP00000046416.1"/>
    </source>
</evidence>
<name>A0A6I8P069_ORNAN</name>
<dbReference type="Pfam" id="PF00225">
    <property type="entry name" value="Kinesin"/>
    <property type="match status" value="1"/>
</dbReference>
<evidence type="ECO:0000256" key="7">
    <source>
        <dbReference type="SAM" id="MobiDB-lite"/>
    </source>
</evidence>
<keyword evidence="10" id="KW-1185">Reference proteome</keyword>
<dbReference type="GO" id="GO:0030425">
    <property type="term" value="C:dendrite"/>
    <property type="evidence" value="ECO:0000318"/>
    <property type="project" value="GO_Central"/>
</dbReference>
<dbReference type="GO" id="GO:0008017">
    <property type="term" value="F:microtubule binding"/>
    <property type="evidence" value="ECO:0000318"/>
    <property type="project" value="GO_Central"/>
</dbReference>
<dbReference type="Proteomes" id="UP000002279">
    <property type="component" value="Chromosome X5"/>
</dbReference>
<evidence type="ECO:0000256" key="1">
    <source>
        <dbReference type="ARBA" id="ARBA00004245"/>
    </source>
</evidence>
<organism evidence="9 10">
    <name type="scientific">Ornithorhynchus anatinus</name>
    <name type="common">Duckbill platypus</name>
    <dbReference type="NCBI Taxonomy" id="9258"/>
    <lineage>
        <taxon>Eukaryota</taxon>
        <taxon>Metazoa</taxon>
        <taxon>Chordata</taxon>
        <taxon>Craniata</taxon>
        <taxon>Vertebrata</taxon>
        <taxon>Euteleostomi</taxon>
        <taxon>Mammalia</taxon>
        <taxon>Monotremata</taxon>
        <taxon>Ornithorhynchidae</taxon>
        <taxon>Ornithorhynchus</taxon>
    </lineage>
</organism>
<dbReference type="Ensembl" id="ENSOANT00000071955.1">
    <property type="protein sequence ID" value="ENSOANP00000046416.1"/>
    <property type="gene ID" value="ENSOANG00000006741.4"/>
</dbReference>